<evidence type="ECO:0008006" key="3">
    <source>
        <dbReference type="Google" id="ProtNLM"/>
    </source>
</evidence>
<accession>A0A3N2D7D3</accession>
<sequence length="689" mass="73509">MSLSTGEAVAAVGEIRQMPYGLARTQLAETLARRIDAEGPIEVLAYALFAQVESYVWSEEPDKAHVPFQRLLRLWDSSPEVFDETDRQNFFWAFKWMVGGLKSYPEIPASQIEATLADMERRYALAGNGMDAVAYCTFAWANHRRDPDVELAFDAWVATPRDDFSQCEACSLGDEAEYLWSTGRAEQAVRHILDVPPTTRWCATEPGDMLAVLALAQAELGRLREAATAHRRAAAALQTSESDMAEARGRGFQLLARGGQVERALEWLARDGHLLVGAETPLSRLHYQLAVLAGLADLPEPDFQRTVSLPDVPARTLGELRAWLEPRARDLAARFDARNGTDRWAGELERALGRRRFAEPLDLAVIRLDADDDAVLLGGVAAGSDDADGLAGPLGAAGVVDGTNGGATGEVSGGAAGAVDASGAGAADPDGATEPAGYVDRLARAEAASGEGDLAAAAAAYLAGARGAQEAGELLDSGFAYAEAARCAQELGDEDGAHQAYEAAMVRLRAAGADPELMVQVIVAWAPAAARPDRAEVYLDAANALLERLAGVDLGEIPDERLRERRTRELSLRRAELDDALARVIASVGQIGVWGTKDAVDLAVRAAELFAECGDVPSAAHAFWAAGRMLRDATGDEELERAVFCLESAVEGFGLVKDRTNRGEAANELVALLRATGQDARAEEILGTL</sequence>
<dbReference type="Proteomes" id="UP000275356">
    <property type="component" value="Unassembled WGS sequence"/>
</dbReference>
<name>A0A3N2D7D3_9MICO</name>
<dbReference type="OrthoDB" id="56388at2"/>
<organism evidence="1 2">
    <name type="scientific">Salana multivorans</name>
    <dbReference type="NCBI Taxonomy" id="120377"/>
    <lineage>
        <taxon>Bacteria</taxon>
        <taxon>Bacillati</taxon>
        <taxon>Actinomycetota</taxon>
        <taxon>Actinomycetes</taxon>
        <taxon>Micrococcales</taxon>
        <taxon>Beutenbergiaceae</taxon>
        <taxon>Salana</taxon>
    </lineage>
</organism>
<reference evidence="1 2" key="1">
    <citation type="submission" date="2018-11" db="EMBL/GenBank/DDBJ databases">
        <title>Sequencing the genomes of 1000 actinobacteria strains.</title>
        <authorList>
            <person name="Klenk H.-P."/>
        </authorList>
    </citation>
    <scope>NUCLEOTIDE SEQUENCE [LARGE SCALE GENOMIC DNA]</scope>
    <source>
        <strain evidence="1 2">DSM 13521</strain>
    </source>
</reference>
<proteinExistence type="predicted"/>
<evidence type="ECO:0000313" key="2">
    <source>
        <dbReference type="Proteomes" id="UP000275356"/>
    </source>
</evidence>
<evidence type="ECO:0000313" key="1">
    <source>
        <dbReference type="EMBL" id="ROR95690.1"/>
    </source>
</evidence>
<keyword evidence="2" id="KW-1185">Reference proteome</keyword>
<dbReference type="AlphaFoldDB" id="A0A3N2D7D3"/>
<protein>
    <recommendedName>
        <fullName evidence="3">Tetratricopeptide repeat protein</fullName>
    </recommendedName>
</protein>
<gene>
    <name evidence="1" type="ORF">EDD28_0252</name>
</gene>
<comment type="caution">
    <text evidence="1">The sequence shown here is derived from an EMBL/GenBank/DDBJ whole genome shotgun (WGS) entry which is preliminary data.</text>
</comment>
<dbReference type="EMBL" id="RKHQ01000001">
    <property type="protein sequence ID" value="ROR95690.1"/>
    <property type="molecule type" value="Genomic_DNA"/>
</dbReference>
<dbReference type="RefSeq" id="WP_123737976.1">
    <property type="nucleotide sequence ID" value="NZ_RKHQ01000001.1"/>
</dbReference>